<organism evidence="2 3">
    <name type="scientific">Molossus molossus</name>
    <name type="common">Pallas' mastiff bat</name>
    <name type="synonym">Vespertilio molossus</name>
    <dbReference type="NCBI Taxonomy" id="27622"/>
    <lineage>
        <taxon>Eukaryota</taxon>
        <taxon>Metazoa</taxon>
        <taxon>Chordata</taxon>
        <taxon>Craniata</taxon>
        <taxon>Vertebrata</taxon>
        <taxon>Euteleostomi</taxon>
        <taxon>Mammalia</taxon>
        <taxon>Eutheria</taxon>
        <taxon>Laurasiatheria</taxon>
        <taxon>Chiroptera</taxon>
        <taxon>Yangochiroptera</taxon>
        <taxon>Molossidae</taxon>
        <taxon>Molossus</taxon>
    </lineage>
</organism>
<accession>A0A7J8FYR0</accession>
<dbReference type="Proteomes" id="UP000550707">
    <property type="component" value="Unassembled WGS sequence"/>
</dbReference>
<evidence type="ECO:0000313" key="2">
    <source>
        <dbReference type="EMBL" id="KAF6452302.1"/>
    </source>
</evidence>
<feature type="domain" description="FAM186A/B N-terminal" evidence="1">
    <location>
        <begin position="32"/>
        <end position="186"/>
    </location>
</feature>
<dbReference type="AlphaFoldDB" id="A0A7J8FYR0"/>
<comment type="caution">
    <text evidence="2">The sequence shown here is derived from an EMBL/GenBank/DDBJ whole genome shotgun (WGS) entry which is preliminary data.</text>
</comment>
<protein>
    <submittedName>
        <fullName evidence="2">Family with sequence similarity 186 member A</fullName>
    </submittedName>
</protein>
<dbReference type="InterPro" id="IPR049144">
    <property type="entry name" value="FAM186A_B_N"/>
</dbReference>
<dbReference type="Pfam" id="PF20870">
    <property type="entry name" value="FAM186A-B_N"/>
    <property type="match status" value="1"/>
</dbReference>
<dbReference type="PANTHER" id="PTHR33590">
    <property type="entry name" value="GLUTENIN, HIGH MOLECULAR WEIGHT SUBUNIT PW212-RELATED PROTEIN"/>
    <property type="match status" value="1"/>
</dbReference>
<dbReference type="EMBL" id="JACASF010000010">
    <property type="protein sequence ID" value="KAF6452302.1"/>
    <property type="molecule type" value="Genomic_DNA"/>
</dbReference>
<evidence type="ECO:0000259" key="1">
    <source>
        <dbReference type="Pfam" id="PF20870"/>
    </source>
</evidence>
<reference evidence="2 3" key="1">
    <citation type="journal article" date="2020" name="Nature">
        <title>Six reference-quality genomes reveal evolution of bat adaptations.</title>
        <authorList>
            <person name="Jebb D."/>
            <person name="Huang Z."/>
            <person name="Pippel M."/>
            <person name="Hughes G.M."/>
            <person name="Lavrichenko K."/>
            <person name="Devanna P."/>
            <person name="Winkler S."/>
            <person name="Jermiin L.S."/>
            <person name="Skirmuntt E.C."/>
            <person name="Katzourakis A."/>
            <person name="Burkitt-Gray L."/>
            <person name="Ray D.A."/>
            <person name="Sullivan K.A.M."/>
            <person name="Roscito J.G."/>
            <person name="Kirilenko B.M."/>
            <person name="Davalos L.M."/>
            <person name="Corthals A.P."/>
            <person name="Power M.L."/>
            <person name="Jones G."/>
            <person name="Ransome R.D."/>
            <person name="Dechmann D.K.N."/>
            <person name="Locatelli A.G."/>
            <person name="Puechmaille S.J."/>
            <person name="Fedrigo O."/>
            <person name="Jarvis E.D."/>
            <person name="Hiller M."/>
            <person name="Vernes S.C."/>
            <person name="Myers E.W."/>
            <person name="Teeling E.C."/>
        </authorList>
    </citation>
    <scope>NUCLEOTIDE SEQUENCE [LARGE SCALE GENOMIC DNA]</scope>
    <source>
        <strain evidence="2">MMolMol1</strain>
        <tissue evidence="2">Muscle</tissue>
    </source>
</reference>
<gene>
    <name evidence="2" type="ORF">HJG59_004858</name>
</gene>
<dbReference type="PANTHER" id="PTHR33590:SF2">
    <property type="entry name" value="PROTEIN FAM186A"/>
    <property type="match status" value="1"/>
</dbReference>
<proteinExistence type="predicted"/>
<evidence type="ECO:0000313" key="3">
    <source>
        <dbReference type="Proteomes" id="UP000550707"/>
    </source>
</evidence>
<name>A0A7J8FYR0_MOLMO</name>
<sequence>MKNEIDNDSESENEVVDYTIMSIKDIDRSEIPKLEIPLSVQQVISDIAQAQLFRARQDITSQLDDIMQSVQRAIHRYTFDENVNSGRKTSILEYKKRRANLLNKIADFADSAEIKKMTLVHILAWLEEWNGILSEMTAIDVDEHHHWIAQMEILPETFKAIESNVKIMSNISTSWYEEKKIQRQKAGKGALRTLEMYLTFSERELY</sequence>
<keyword evidence="3" id="KW-1185">Reference proteome</keyword>